<comment type="cofactor">
    <cofactor evidence="11">
        <name>Zn(2+)</name>
        <dbReference type="ChEBI" id="CHEBI:29105"/>
    </cofactor>
    <text evidence="11">Binds 1 zinc ion per subunit.</text>
</comment>
<keyword evidence="8 12" id="KW-1133">Transmembrane helix</keyword>
<dbReference type="InterPro" id="IPR050083">
    <property type="entry name" value="HtpX_protease"/>
</dbReference>
<keyword evidence="7 11" id="KW-0862">Zinc</keyword>
<evidence type="ECO:0000256" key="6">
    <source>
        <dbReference type="ARBA" id="ARBA00022801"/>
    </source>
</evidence>
<evidence type="ECO:0000256" key="12">
    <source>
        <dbReference type="SAM" id="Phobius"/>
    </source>
</evidence>
<evidence type="ECO:0000256" key="10">
    <source>
        <dbReference type="ARBA" id="ARBA00023136"/>
    </source>
</evidence>
<evidence type="ECO:0000256" key="3">
    <source>
        <dbReference type="ARBA" id="ARBA00022670"/>
    </source>
</evidence>
<protein>
    <submittedName>
        <fullName evidence="14">M48 family metalloprotease</fullName>
    </submittedName>
</protein>
<comment type="caution">
    <text evidence="14">The sequence shown here is derived from an EMBL/GenBank/DDBJ whole genome shotgun (WGS) entry which is preliminary data.</text>
</comment>
<dbReference type="Proteomes" id="UP000450676">
    <property type="component" value="Unassembled WGS sequence"/>
</dbReference>
<feature type="transmembrane region" description="Helical" evidence="12">
    <location>
        <begin position="32"/>
        <end position="56"/>
    </location>
</feature>
<dbReference type="AlphaFoldDB" id="A0A7X4KPH8"/>
<dbReference type="Pfam" id="PF01435">
    <property type="entry name" value="Peptidase_M48"/>
    <property type="match status" value="1"/>
</dbReference>
<feature type="domain" description="Peptidase M48" evidence="13">
    <location>
        <begin position="66"/>
        <end position="143"/>
    </location>
</feature>
<comment type="subcellular location">
    <subcellularLocation>
        <location evidence="1">Cell membrane</location>
        <topology evidence="1">Multi-pass membrane protein</topology>
    </subcellularLocation>
</comment>
<gene>
    <name evidence="14" type="ORF">GTP77_29285</name>
</gene>
<dbReference type="EMBL" id="WWCU01000077">
    <property type="protein sequence ID" value="MYN11409.1"/>
    <property type="molecule type" value="Genomic_DNA"/>
</dbReference>
<keyword evidence="10 12" id="KW-0472">Membrane</keyword>
<dbReference type="GO" id="GO:0004222">
    <property type="term" value="F:metalloendopeptidase activity"/>
    <property type="evidence" value="ECO:0007669"/>
    <property type="project" value="InterPro"/>
</dbReference>
<keyword evidence="5" id="KW-0479">Metal-binding</keyword>
<feature type="non-terminal residue" evidence="14">
    <location>
        <position position="254"/>
    </location>
</feature>
<keyword evidence="15" id="KW-1185">Reference proteome</keyword>
<accession>A0A7X4KPH8</accession>
<keyword evidence="3 11" id="KW-0645">Protease</keyword>
<dbReference type="GO" id="GO:0006508">
    <property type="term" value="P:proteolysis"/>
    <property type="evidence" value="ECO:0007669"/>
    <property type="project" value="UniProtKB-KW"/>
</dbReference>
<evidence type="ECO:0000256" key="2">
    <source>
        <dbReference type="ARBA" id="ARBA00022475"/>
    </source>
</evidence>
<dbReference type="PANTHER" id="PTHR43221:SF1">
    <property type="entry name" value="PROTEASE HTPX"/>
    <property type="match status" value="1"/>
</dbReference>
<keyword evidence="6 11" id="KW-0378">Hydrolase</keyword>
<dbReference type="Gene3D" id="3.30.2010.10">
    <property type="entry name" value="Metalloproteases ('zincins'), catalytic domain"/>
    <property type="match status" value="1"/>
</dbReference>
<keyword evidence="2" id="KW-1003">Cell membrane</keyword>
<name>A0A7X4KPH8_9BURK</name>
<dbReference type="InterPro" id="IPR001915">
    <property type="entry name" value="Peptidase_M48"/>
</dbReference>
<evidence type="ECO:0000259" key="13">
    <source>
        <dbReference type="Pfam" id="PF01435"/>
    </source>
</evidence>
<evidence type="ECO:0000313" key="14">
    <source>
        <dbReference type="EMBL" id="MYN11409.1"/>
    </source>
</evidence>
<dbReference type="CDD" id="cd07325">
    <property type="entry name" value="M48_Ste24p_like"/>
    <property type="match status" value="1"/>
</dbReference>
<organism evidence="14 15">
    <name type="scientific">Pseudoduganella aquatica</name>
    <dbReference type="NCBI Taxonomy" id="2660641"/>
    <lineage>
        <taxon>Bacteria</taxon>
        <taxon>Pseudomonadati</taxon>
        <taxon>Pseudomonadota</taxon>
        <taxon>Betaproteobacteria</taxon>
        <taxon>Burkholderiales</taxon>
        <taxon>Oxalobacteraceae</taxon>
        <taxon>Telluria group</taxon>
        <taxon>Pseudoduganella</taxon>
    </lineage>
</organism>
<sequence>MELVYKHERVLLRALLAAAMLIWGGLALAMPAAALACIVFIFIICACAQSALAAYLKGTGIHITYQQFPDLKARIDVCCRRLGLERIPEAYLLRRRSAVAALMLGRRYIVLQASVVDALEERADAINFYIGHEIGHITRRHQRWLPLLLPAALLPLLGAAYARACAYTCDRHGLHACDDLRSAQSGLAALAAGGRRWRQLDLSGYAEQARQASGFWMSFQELINGQPWLVKRMAALRALAAGAEAAPPARHRLE</sequence>
<evidence type="ECO:0000256" key="1">
    <source>
        <dbReference type="ARBA" id="ARBA00004651"/>
    </source>
</evidence>
<dbReference type="GO" id="GO:0046872">
    <property type="term" value="F:metal ion binding"/>
    <property type="evidence" value="ECO:0007669"/>
    <property type="project" value="UniProtKB-KW"/>
</dbReference>
<evidence type="ECO:0000256" key="11">
    <source>
        <dbReference type="RuleBase" id="RU003983"/>
    </source>
</evidence>
<proteinExistence type="inferred from homology"/>
<evidence type="ECO:0000313" key="15">
    <source>
        <dbReference type="Proteomes" id="UP000450676"/>
    </source>
</evidence>
<evidence type="ECO:0000256" key="7">
    <source>
        <dbReference type="ARBA" id="ARBA00022833"/>
    </source>
</evidence>
<dbReference type="GO" id="GO:0005886">
    <property type="term" value="C:plasma membrane"/>
    <property type="evidence" value="ECO:0007669"/>
    <property type="project" value="UniProtKB-SubCell"/>
</dbReference>
<reference evidence="14 15" key="1">
    <citation type="submission" date="2019-12" db="EMBL/GenBank/DDBJ databases">
        <title>Novel species isolated from a subtropical stream in China.</title>
        <authorList>
            <person name="Lu H."/>
        </authorList>
    </citation>
    <scope>NUCLEOTIDE SEQUENCE [LARGE SCALE GENOMIC DNA]</scope>
    <source>
        <strain evidence="14 15">FT127W</strain>
    </source>
</reference>
<evidence type="ECO:0000256" key="5">
    <source>
        <dbReference type="ARBA" id="ARBA00022723"/>
    </source>
</evidence>
<dbReference type="RefSeq" id="WP_161075671.1">
    <property type="nucleotide sequence ID" value="NZ_WWCU01000077.1"/>
</dbReference>
<evidence type="ECO:0000256" key="8">
    <source>
        <dbReference type="ARBA" id="ARBA00022989"/>
    </source>
</evidence>
<dbReference type="PANTHER" id="PTHR43221">
    <property type="entry name" value="PROTEASE HTPX"/>
    <property type="match status" value="1"/>
</dbReference>
<keyword evidence="9 11" id="KW-0482">Metalloprotease</keyword>
<comment type="similarity">
    <text evidence="11">Belongs to the peptidase M48 family.</text>
</comment>
<keyword evidence="4 12" id="KW-0812">Transmembrane</keyword>
<evidence type="ECO:0000256" key="9">
    <source>
        <dbReference type="ARBA" id="ARBA00023049"/>
    </source>
</evidence>
<evidence type="ECO:0000256" key="4">
    <source>
        <dbReference type="ARBA" id="ARBA00022692"/>
    </source>
</evidence>